<proteinExistence type="predicted"/>
<keyword evidence="3" id="KW-1185">Reference proteome</keyword>
<keyword evidence="2" id="KW-0378">Hydrolase</keyword>
<dbReference type="Gene3D" id="3.40.720.10">
    <property type="entry name" value="Alkaline Phosphatase, subunit A"/>
    <property type="match status" value="1"/>
</dbReference>
<sequence>MPAGQVVDEMAAIVDLAPTLLEFAEVSVDRKLDGRSLVPLLKGESPDDWRDSLLVEYNTDTVFPRVKNMGYHAVRTSRWKYIRYNDLKGMDELYDLKNDPYEMRNLLSGSETPPILPSLQAELDRLLSE</sequence>
<evidence type="ECO:0000259" key="1">
    <source>
        <dbReference type="Pfam" id="PF16347"/>
    </source>
</evidence>
<accession>A0A517QY05</accession>
<dbReference type="KEGG" id="svp:Pan189_09060"/>
<dbReference type="GO" id="GO:0015024">
    <property type="term" value="F:glucuronate-2-sulfatase activity"/>
    <property type="evidence" value="ECO:0007669"/>
    <property type="project" value="TreeGrafter"/>
</dbReference>
<dbReference type="InterPro" id="IPR051849">
    <property type="entry name" value="GAG-degrading_sulfatase"/>
</dbReference>
<feature type="domain" description="N-sulphoglucosamine sulphohydrolase C-terminal" evidence="1">
    <location>
        <begin position="3"/>
        <end position="126"/>
    </location>
</feature>
<dbReference type="PANTHER" id="PTHR46615:SF1">
    <property type="entry name" value="ARYLSULFATASE K"/>
    <property type="match status" value="1"/>
</dbReference>
<evidence type="ECO:0000313" key="3">
    <source>
        <dbReference type="Proteomes" id="UP000317318"/>
    </source>
</evidence>
<dbReference type="InterPro" id="IPR032506">
    <property type="entry name" value="SGSH_C"/>
</dbReference>
<gene>
    <name evidence="2" type="ORF">Pan189_09060</name>
</gene>
<dbReference type="Pfam" id="PF16347">
    <property type="entry name" value="SGSH_C"/>
    <property type="match status" value="1"/>
</dbReference>
<evidence type="ECO:0000313" key="2">
    <source>
        <dbReference type="EMBL" id="QDT36546.1"/>
    </source>
</evidence>
<dbReference type="EC" id="3.1.6.1" evidence="2"/>
<dbReference type="SUPFAM" id="SSF53649">
    <property type="entry name" value="Alkaline phosphatase-like"/>
    <property type="match status" value="1"/>
</dbReference>
<dbReference type="InterPro" id="IPR017850">
    <property type="entry name" value="Alkaline_phosphatase_core_sf"/>
</dbReference>
<protein>
    <submittedName>
        <fullName evidence="2">Arylsulfatase</fullName>
        <ecNumber evidence="2">3.1.6.1</ecNumber>
    </submittedName>
</protein>
<organism evidence="2 3">
    <name type="scientific">Stratiformator vulcanicus</name>
    <dbReference type="NCBI Taxonomy" id="2527980"/>
    <lineage>
        <taxon>Bacteria</taxon>
        <taxon>Pseudomonadati</taxon>
        <taxon>Planctomycetota</taxon>
        <taxon>Planctomycetia</taxon>
        <taxon>Planctomycetales</taxon>
        <taxon>Planctomycetaceae</taxon>
        <taxon>Stratiformator</taxon>
    </lineage>
</organism>
<dbReference type="Proteomes" id="UP000317318">
    <property type="component" value="Chromosome"/>
</dbReference>
<dbReference type="AlphaFoldDB" id="A0A517QY05"/>
<reference evidence="2 3" key="1">
    <citation type="submission" date="2019-02" db="EMBL/GenBank/DDBJ databases">
        <title>Deep-cultivation of Planctomycetes and their phenomic and genomic characterization uncovers novel biology.</title>
        <authorList>
            <person name="Wiegand S."/>
            <person name="Jogler M."/>
            <person name="Boedeker C."/>
            <person name="Pinto D."/>
            <person name="Vollmers J."/>
            <person name="Rivas-Marin E."/>
            <person name="Kohn T."/>
            <person name="Peeters S.H."/>
            <person name="Heuer A."/>
            <person name="Rast P."/>
            <person name="Oberbeckmann S."/>
            <person name="Bunk B."/>
            <person name="Jeske O."/>
            <person name="Meyerdierks A."/>
            <person name="Storesund J.E."/>
            <person name="Kallscheuer N."/>
            <person name="Luecker S."/>
            <person name="Lage O.M."/>
            <person name="Pohl T."/>
            <person name="Merkel B.J."/>
            <person name="Hornburger P."/>
            <person name="Mueller R.-W."/>
            <person name="Bruemmer F."/>
            <person name="Labrenz M."/>
            <person name="Spormann A.M."/>
            <person name="Op den Camp H."/>
            <person name="Overmann J."/>
            <person name="Amann R."/>
            <person name="Jetten M.S.M."/>
            <person name="Mascher T."/>
            <person name="Medema M.H."/>
            <person name="Devos D.P."/>
            <person name="Kaster A.-K."/>
            <person name="Ovreas L."/>
            <person name="Rohde M."/>
            <person name="Galperin M.Y."/>
            <person name="Jogler C."/>
        </authorList>
    </citation>
    <scope>NUCLEOTIDE SEQUENCE [LARGE SCALE GENOMIC DNA]</scope>
    <source>
        <strain evidence="2 3">Pan189</strain>
    </source>
</reference>
<name>A0A517QY05_9PLAN</name>
<dbReference type="PANTHER" id="PTHR46615">
    <property type="entry name" value="ARYLSULFATASE K"/>
    <property type="match status" value="1"/>
</dbReference>
<dbReference type="OrthoDB" id="237120at2"/>
<dbReference type="GO" id="GO:0004065">
    <property type="term" value="F:arylsulfatase activity"/>
    <property type="evidence" value="ECO:0007669"/>
    <property type="project" value="UniProtKB-EC"/>
</dbReference>
<dbReference type="EMBL" id="CP036268">
    <property type="protein sequence ID" value="QDT36546.1"/>
    <property type="molecule type" value="Genomic_DNA"/>
</dbReference>